<keyword evidence="3" id="KW-1185">Reference proteome</keyword>
<accession>A0A165WLJ5</accession>
<dbReference type="AlphaFoldDB" id="A0A165WLJ5"/>
<evidence type="ECO:0000256" key="1">
    <source>
        <dbReference type="SAM" id="MobiDB-lite"/>
    </source>
</evidence>
<evidence type="ECO:0000313" key="2">
    <source>
        <dbReference type="EMBL" id="KZT31302.1"/>
    </source>
</evidence>
<feature type="region of interest" description="Disordered" evidence="1">
    <location>
        <begin position="83"/>
        <end position="144"/>
    </location>
</feature>
<dbReference type="Proteomes" id="UP000076798">
    <property type="component" value="Unassembled WGS sequence"/>
</dbReference>
<proteinExistence type="predicted"/>
<protein>
    <submittedName>
        <fullName evidence="2">Uncharacterized protein</fullName>
    </submittedName>
</protein>
<feature type="compositionally biased region" description="Basic and acidic residues" evidence="1">
    <location>
        <begin position="117"/>
        <end position="135"/>
    </location>
</feature>
<organism evidence="2 3">
    <name type="scientific">Sistotremastrum suecicum HHB10207 ss-3</name>
    <dbReference type="NCBI Taxonomy" id="1314776"/>
    <lineage>
        <taxon>Eukaryota</taxon>
        <taxon>Fungi</taxon>
        <taxon>Dikarya</taxon>
        <taxon>Basidiomycota</taxon>
        <taxon>Agaricomycotina</taxon>
        <taxon>Agaricomycetes</taxon>
        <taxon>Sistotremastrales</taxon>
        <taxon>Sistotremastraceae</taxon>
        <taxon>Sistotremastrum</taxon>
    </lineage>
</organism>
<evidence type="ECO:0000313" key="3">
    <source>
        <dbReference type="Proteomes" id="UP000076798"/>
    </source>
</evidence>
<name>A0A165WLJ5_9AGAM</name>
<dbReference type="EMBL" id="KV428665">
    <property type="protein sequence ID" value="KZT31302.1"/>
    <property type="molecule type" value="Genomic_DNA"/>
</dbReference>
<sequence length="333" mass="37599">MLYELACIKIERVIEAIKKIVPDDVETASPVGASKSTDERLNYFPAQIKARAALGANKENTPMILWTKTSGRTWRVRTALDEELGSEEEQQSGGAESEELSPPKDGRSKKIKQRIRVQRERERERDVQNHRKPEDQATAEGCMSPTKSHLMVKVHCVRRKMVKSRSRHVEDRRIVLCATMQLRNLCSITKLSRDKFYSAYTVHRRARFDEELADSKSRNPAVSKDERGLYRMSFSLSVPENTSFTAGKALTLRAYSRGQLQGYLPILCDTIKVILKEDTQASVLNSEAMTQDETEKLASEFTGEESSLIPTPPTSSEAMGLCDESKIVNVRLS</sequence>
<gene>
    <name evidence="2" type="ORF">SISSUDRAFT_1038536</name>
</gene>
<reference evidence="2 3" key="1">
    <citation type="journal article" date="2016" name="Mol. Biol. Evol.">
        <title>Comparative Genomics of Early-Diverging Mushroom-Forming Fungi Provides Insights into the Origins of Lignocellulose Decay Capabilities.</title>
        <authorList>
            <person name="Nagy L.G."/>
            <person name="Riley R."/>
            <person name="Tritt A."/>
            <person name="Adam C."/>
            <person name="Daum C."/>
            <person name="Floudas D."/>
            <person name="Sun H."/>
            <person name="Yadav J.S."/>
            <person name="Pangilinan J."/>
            <person name="Larsson K.H."/>
            <person name="Matsuura K."/>
            <person name="Barry K."/>
            <person name="Labutti K."/>
            <person name="Kuo R."/>
            <person name="Ohm R.A."/>
            <person name="Bhattacharya S.S."/>
            <person name="Shirouzu T."/>
            <person name="Yoshinaga Y."/>
            <person name="Martin F.M."/>
            <person name="Grigoriev I.V."/>
            <person name="Hibbett D.S."/>
        </authorList>
    </citation>
    <scope>NUCLEOTIDE SEQUENCE [LARGE SCALE GENOMIC DNA]</scope>
    <source>
        <strain evidence="2 3">HHB10207 ss-3</strain>
    </source>
</reference>